<dbReference type="EMBL" id="CAFBME010000119">
    <property type="protein sequence ID" value="CAB4902058.1"/>
    <property type="molecule type" value="Genomic_DNA"/>
</dbReference>
<dbReference type="PANTHER" id="PTHR10458">
    <property type="entry name" value="PEPTIDE DEFORMYLASE"/>
    <property type="match status" value="1"/>
</dbReference>
<dbReference type="SUPFAM" id="SSF56420">
    <property type="entry name" value="Peptide deformylase"/>
    <property type="match status" value="1"/>
</dbReference>
<gene>
    <name evidence="6" type="ORF">UFOPK1380_00423</name>
    <name evidence="7" type="ORF">UFOPK1778_00203</name>
    <name evidence="8" type="ORF">UFOPK1863_00957</name>
    <name evidence="9" type="ORF">UFOPK2689_00282</name>
    <name evidence="10" type="ORF">UFOPK3555_00952</name>
    <name evidence="11" type="ORF">UFOPK4095_00669</name>
</gene>
<sequence length="188" mass="20852">MHVPVQEIRLFGDPVLTTKAQPVTTFDKELRNLVRDLTETMHDAPGAGLAAPQIGVSLRVFVWDCDDNEGHLINPTLDLSDEMQDGGEGCLSFPGMNYETPRSMRAIAKGFNMHGEPIVIDGTELLARCLQHETDHLDGVLFIDRLVSEERKRAMKEIRESEWFGLADELGNAPTIKVSPHTTFGLGL</sequence>
<keyword evidence="2" id="KW-0479">Metal-binding</keyword>
<evidence type="ECO:0000313" key="11">
    <source>
        <dbReference type="EMBL" id="CAB5014765.1"/>
    </source>
</evidence>
<evidence type="ECO:0000256" key="4">
    <source>
        <dbReference type="ARBA" id="ARBA00022917"/>
    </source>
</evidence>
<keyword evidence="4" id="KW-0648">Protein biosynthesis</keyword>
<dbReference type="NCBIfam" id="TIGR00079">
    <property type="entry name" value="pept_deformyl"/>
    <property type="match status" value="1"/>
</dbReference>
<dbReference type="CDD" id="cd00487">
    <property type="entry name" value="Pep_deformylase"/>
    <property type="match status" value="1"/>
</dbReference>
<dbReference type="EMBL" id="CAEZUD010000005">
    <property type="protein sequence ID" value="CAB4584097.1"/>
    <property type="molecule type" value="Genomic_DNA"/>
</dbReference>
<keyword evidence="3" id="KW-0378">Hydrolase</keyword>
<organism evidence="7">
    <name type="scientific">freshwater metagenome</name>
    <dbReference type="NCBI Taxonomy" id="449393"/>
    <lineage>
        <taxon>unclassified sequences</taxon>
        <taxon>metagenomes</taxon>
        <taxon>ecological metagenomes</taxon>
    </lineage>
</organism>
<evidence type="ECO:0000313" key="6">
    <source>
        <dbReference type="EMBL" id="CAB4532006.1"/>
    </source>
</evidence>
<comment type="function">
    <text evidence="5">Removes the formyl group from the N-terminal Met of newly synthesized proteins.</text>
</comment>
<evidence type="ECO:0000256" key="1">
    <source>
        <dbReference type="ARBA" id="ARBA00010759"/>
    </source>
</evidence>
<dbReference type="EMBL" id="CAEZUY010000113">
    <property type="protein sequence ID" value="CAB4619718.1"/>
    <property type="molecule type" value="Genomic_DNA"/>
</dbReference>
<evidence type="ECO:0000256" key="5">
    <source>
        <dbReference type="ARBA" id="ARBA00037114"/>
    </source>
</evidence>
<dbReference type="EMBL" id="CAEZYL010000008">
    <property type="protein sequence ID" value="CAB4717180.1"/>
    <property type="molecule type" value="Genomic_DNA"/>
</dbReference>
<evidence type="ECO:0000313" key="9">
    <source>
        <dbReference type="EMBL" id="CAB4717180.1"/>
    </source>
</evidence>
<evidence type="ECO:0000256" key="2">
    <source>
        <dbReference type="ARBA" id="ARBA00022723"/>
    </source>
</evidence>
<accession>A0A6J6F728</accession>
<dbReference type="Pfam" id="PF01327">
    <property type="entry name" value="Pep_deformylase"/>
    <property type="match status" value="1"/>
</dbReference>
<proteinExistence type="inferred from homology"/>
<dbReference type="PRINTS" id="PR01576">
    <property type="entry name" value="PDEFORMYLASE"/>
</dbReference>
<evidence type="ECO:0000313" key="7">
    <source>
        <dbReference type="EMBL" id="CAB4584097.1"/>
    </source>
</evidence>
<dbReference type="PIRSF" id="PIRSF004749">
    <property type="entry name" value="Pep_def"/>
    <property type="match status" value="1"/>
</dbReference>
<comment type="similarity">
    <text evidence="1">Belongs to the polypeptide deformylase family.</text>
</comment>
<evidence type="ECO:0000313" key="8">
    <source>
        <dbReference type="EMBL" id="CAB4619718.1"/>
    </source>
</evidence>
<evidence type="ECO:0000256" key="3">
    <source>
        <dbReference type="ARBA" id="ARBA00022801"/>
    </source>
</evidence>
<dbReference type="EMBL" id="CAEZSC010000016">
    <property type="protein sequence ID" value="CAB4532006.1"/>
    <property type="molecule type" value="Genomic_DNA"/>
</dbReference>
<dbReference type="NCBIfam" id="NF001159">
    <property type="entry name" value="PRK00150.1-3"/>
    <property type="match status" value="1"/>
</dbReference>
<dbReference type="Gene3D" id="3.90.45.10">
    <property type="entry name" value="Peptide deformylase"/>
    <property type="match status" value="1"/>
</dbReference>
<dbReference type="GO" id="GO:0006412">
    <property type="term" value="P:translation"/>
    <property type="evidence" value="ECO:0007669"/>
    <property type="project" value="UniProtKB-KW"/>
</dbReference>
<reference evidence="7" key="1">
    <citation type="submission" date="2020-05" db="EMBL/GenBank/DDBJ databases">
        <authorList>
            <person name="Chiriac C."/>
            <person name="Salcher M."/>
            <person name="Ghai R."/>
            <person name="Kavagutti S V."/>
        </authorList>
    </citation>
    <scope>NUCLEOTIDE SEQUENCE</scope>
</reference>
<evidence type="ECO:0000313" key="10">
    <source>
        <dbReference type="EMBL" id="CAB4902058.1"/>
    </source>
</evidence>
<dbReference type="HAMAP" id="MF_00163">
    <property type="entry name" value="Pep_deformylase"/>
    <property type="match status" value="1"/>
</dbReference>
<dbReference type="GO" id="GO:0046872">
    <property type="term" value="F:metal ion binding"/>
    <property type="evidence" value="ECO:0007669"/>
    <property type="project" value="UniProtKB-KW"/>
</dbReference>
<dbReference type="InterPro" id="IPR036821">
    <property type="entry name" value="Peptide_deformylase_sf"/>
</dbReference>
<protein>
    <submittedName>
        <fullName evidence="7">Unannotated protein</fullName>
    </submittedName>
</protein>
<dbReference type="InterPro" id="IPR023635">
    <property type="entry name" value="Peptide_deformylase"/>
</dbReference>
<dbReference type="GO" id="GO:0042586">
    <property type="term" value="F:peptide deformylase activity"/>
    <property type="evidence" value="ECO:0007669"/>
    <property type="project" value="InterPro"/>
</dbReference>
<dbReference type="PANTHER" id="PTHR10458:SF2">
    <property type="entry name" value="PEPTIDE DEFORMYLASE, MITOCHONDRIAL"/>
    <property type="match status" value="1"/>
</dbReference>
<dbReference type="EMBL" id="CAFBPI010000033">
    <property type="protein sequence ID" value="CAB5014765.1"/>
    <property type="molecule type" value="Genomic_DNA"/>
</dbReference>
<name>A0A6J6F728_9ZZZZ</name>
<dbReference type="AlphaFoldDB" id="A0A6J6F728"/>